<comment type="similarity">
    <text evidence="2">Belongs to the EamA transporter family.</text>
</comment>
<accession>A0A7C1K394</accession>
<dbReference type="Pfam" id="PF00892">
    <property type="entry name" value="EamA"/>
    <property type="match status" value="2"/>
</dbReference>
<dbReference type="AlphaFoldDB" id="A0A7C1K394"/>
<evidence type="ECO:0000313" key="7">
    <source>
        <dbReference type="EMBL" id="HEF66252.1"/>
    </source>
</evidence>
<comment type="caution">
    <text evidence="7">The sequence shown here is derived from an EMBL/GenBank/DDBJ whole genome shotgun (WGS) entry which is preliminary data.</text>
</comment>
<dbReference type="InterPro" id="IPR037185">
    <property type="entry name" value="EmrE-like"/>
</dbReference>
<evidence type="ECO:0000256" key="1">
    <source>
        <dbReference type="ARBA" id="ARBA00004141"/>
    </source>
</evidence>
<evidence type="ECO:0000256" key="5">
    <source>
        <dbReference type="ARBA" id="ARBA00023136"/>
    </source>
</evidence>
<dbReference type="EMBL" id="DSJL01000011">
    <property type="protein sequence ID" value="HEF66252.1"/>
    <property type="molecule type" value="Genomic_DNA"/>
</dbReference>
<dbReference type="InterPro" id="IPR050638">
    <property type="entry name" value="AA-Vitamin_Transporters"/>
</dbReference>
<dbReference type="PANTHER" id="PTHR32322">
    <property type="entry name" value="INNER MEMBRANE TRANSPORTER"/>
    <property type="match status" value="1"/>
</dbReference>
<dbReference type="PANTHER" id="PTHR32322:SF2">
    <property type="entry name" value="EAMA DOMAIN-CONTAINING PROTEIN"/>
    <property type="match status" value="1"/>
</dbReference>
<keyword evidence="5" id="KW-0472">Membrane</keyword>
<gene>
    <name evidence="7" type="ORF">ENP47_11755</name>
</gene>
<sequence>MEREAVAKRIGERGQILGHVLLATTAILWGSSYISTRLTVGEVPPLLLGMLRGLLGTLVVGIAAWWAGEPLRVPPRVWLPLAGLGALGVGYFYLGLNLALQWTTATTASLLSLPYPALTALGSWLFLKERLRPTQAAGIGLAAVGATWLTLATAQEGVGGAWFGNLLALSITVAWTIYTLLGRRILPHLSALTATFHMMLAGTLLLALGAGVEFLRGARPHWTVETILVTLYLGAVCTGLGYAFWNRGLSLVPAAAASTYLYLQPVTVLALAIPMLGERPSLGTIAAGVLVIAGTALAARPTGGD</sequence>
<comment type="subcellular location">
    <subcellularLocation>
        <location evidence="1">Membrane</location>
        <topology evidence="1">Multi-pass membrane protein</topology>
    </subcellularLocation>
</comment>
<proteinExistence type="inferred from homology"/>
<feature type="domain" description="EamA" evidence="6">
    <location>
        <begin position="17"/>
        <end position="150"/>
    </location>
</feature>
<organism evidence="7">
    <name type="scientific">Thermomicrobium roseum</name>
    <dbReference type="NCBI Taxonomy" id="500"/>
    <lineage>
        <taxon>Bacteria</taxon>
        <taxon>Pseudomonadati</taxon>
        <taxon>Thermomicrobiota</taxon>
        <taxon>Thermomicrobia</taxon>
        <taxon>Thermomicrobiales</taxon>
        <taxon>Thermomicrobiaceae</taxon>
        <taxon>Thermomicrobium</taxon>
    </lineage>
</organism>
<name>A0A7C1K394_THERO</name>
<reference evidence="7" key="1">
    <citation type="journal article" date="2020" name="mSystems">
        <title>Genome- and Community-Level Interaction Insights into Carbon Utilization and Element Cycling Functions of Hydrothermarchaeota in Hydrothermal Sediment.</title>
        <authorList>
            <person name="Zhou Z."/>
            <person name="Liu Y."/>
            <person name="Xu W."/>
            <person name="Pan J."/>
            <person name="Luo Z.H."/>
            <person name="Li M."/>
        </authorList>
    </citation>
    <scope>NUCLEOTIDE SEQUENCE [LARGE SCALE GENOMIC DNA]</scope>
    <source>
        <strain evidence="7">SpSt-222</strain>
    </source>
</reference>
<keyword evidence="4" id="KW-1133">Transmembrane helix</keyword>
<dbReference type="GO" id="GO:0016020">
    <property type="term" value="C:membrane"/>
    <property type="evidence" value="ECO:0007669"/>
    <property type="project" value="UniProtKB-SubCell"/>
</dbReference>
<protein>
    <submittedName>
        <fullName evidence="7">DMT family transporter</fullName>
    </submittedName>
</protein>
<evidence type="ECO:0000259" key="6">
    <source>
        <dbReference type="Pfam" id="PF00892"/>
    </source>
</evidence>
<evidence type="ECO:0000256" key="3">
    <source>
        <dbReference type="ARBA" id="ARBA00022692"/>
    </source>
</evidence>
<dbReference type="SUPFAM" id="SSF103481">
    <property type="entry name" value="Multidrug resistance efflux transporter EmrE"/>
    <property type="match status" value="2"/>
</dbReference>
<feature type="domain" description="EamA" evidence="6">
    <location>
        <begin position="163"/>
        <end position="298"/>
    </location>
</feature>
<evidence type="ECO:0000256" key="2">
    <source>
        <dbReference type="ARBA" id="ARBA00007362"/>
    </source>
</evidence>
<keyword evidence="3" id="KW-0812">Transmembrane</keyword>
<evidence type="ECO:0000256" key="4">
    <source>
        <dbReference type="ARBA" id="ARBA00022989"/>
    </source>
</evidence>
<dbReference type="InterPro" id="IPR000620">
    <property type="entry name" value="EamA_dom"/>
</dbReference>